<feature type="chain" id="PRO_5029844836" description="Transmembrane protein" evidence="2">
    <location>
        <begin position="26"/>
        <end position="84"/>
    </location>
</feature>
<evidence type="ECO:0000313" key="3">
    <source>
        <dbReference type="EMBL" id="GFY82989.1"/>
    </source>
</evidence>
<sequence>MGRARSVSALLVSALLLLSFLNGYGRKLMQTVEDEENPTVLLEENGGLSRETIELDYVEAGPNTNTKSGFIPSNLPPPAPSPEG</sequence>
<reference evidence="3 4" key="1">
    <citation type="submission" date="2019-07" db="EMBL/GenBank/DDBJ databases">
        <title>De Novo Assembly of kiwifruit Actinidia rufa.</title>
        <authorList>
            <person name="Sugita-Konishi S."/>
            <person name="Sato K."/>
            <person name="Mori E."/>
            <person name="Abe Y."/>
            <person name="Kisaki G."/>
            <person name="Hamano K."/>
            <person name="Suezawa K."/>
            <person name="Otani M."/>
            <person name="Fukuda T."/>
            <person name="Manabe T."/>
            <person name="Gomi K."/>
            <person name="Tabuchi M."/>
            <person name="Akimitsu K."/>
            <person name="Kataoka I."/>
        </authorList>
    </citation>
    <scope>NUCLEOTIDE SEQUENCE [LARGE SCALE GENOMIC DNA]</scope>
    <source>
        <strain evidence="4">cv. Fuchu</strain>
    </source>
</reference>
<proteinExistence type="predicted"/>
<dbReference type="EMBL" id="BJWL01000002">
    <property type="protein sequence ID" value="GFY82989.1"/>
    <property type="molecule type" value="Genomic_DNA"/>
</dbReference>
<dbReference type="AlphaFoldDB" id="A0A7J0EAN0"/>
<dbReference type="PANTHER" id="PTHR37908:SF3">
    <property type="entry name" value="TRANSMEMBRANE PROTEIN"/>
    <property type="match status" value="1"/>
</dbReference>
<evidence type="ECO:0000256" key="2">
    <source>
        <dbReference type="SAM" id="SignalP"/>
    </source>
</evidence>
<keyword evidence="2" id="KW-0732">Signal</keyword>
<feature type="region of interest" description="Disordered" evidence="1">
    <location>
        <begin position="61"/>
        <end position="84"/>
    </location>
</feature>
<organism evidence="3 4">
    <name type="scientific">Actinidia rufa</name>
    <dbReference type="NCBI Taxonomy" id="165716"/>
    <lineage>
        <taxon>Eukaryota</taxon>
        <taxon>Viridiplantae</taxon>
        <taxon>Streptophyta</taxon>
        <taxon>Embryophyta</taxon>
        <taxon>Tracheophyta</taxon>
        <taxon>Spermatophyta</taxon>
        <taxon>Magnoliopsida</taxon>
        <taxon>eudicotyledons</taxon>
        <taxon>Gunneridae</taxon>
        <taxon>Pentapetalae</taxon>
        <taxon>asterids</taxon>
        <taxon>Ericales</taxon>
        <taxon>Actinidiaceae</taxon>
        <taxon>Actinidia</taxon>
    </lineage>
</organism>
<evidence type="ECO:0008006" key="5">
    <source>
        <dbReference type="Google" id="ProtNLM"/>
    </source>
</evidence>
<feature type="compositionally biased region" description="Pro residues" evidence="1">
    <location>
        <begin position="74"/>
        <end position="84"/>
    </location>
</feature>
<name>A0A7J0EAN0_9ERIC</name>
<accession>A0A7J0EAN0</accession>
<dbReference type="OrthoDB" id="1655189at2759"/>
<gene>
    <name evidence="3" type="ORF">Acr_02g0012290</name>
</gene>
<dbReference type="Proteomes" id="UP000585474">
    <property type="component" value="Unassembled WGS sequence"/>
</dbReference>
<comment type="caution">
    <text evidence="3">The sequence shown here is derived from an EMBL/GenBank/DDBJ whole genome shotgun (WGS) entry which is preliminary data.</text>
</comment>
<dbReference type="PANTHER" id="PTHR37908">
    <property type="entry name" value="TRANSMEMBRANE PROTEIN"/>
    <property type="match status" value="1"/>
</dbReference>
<protein>
    <recommendedName>
        <fullName evidence="5">Transmembrane protein</fullName>
    </recommendedName>
</protein>
<evidence type="ECO:0000313" key="4">
    <source>
        <dbReference type="Proteomes" id="UP000585474"/>
    </source>
</evidence>
<feature type="signal peptide" evidence="2">
    <location>
        <begin position="1"/>
        <end position="25"/>
    </location>
</feature>
<keyword evidence="4" id="KW-1185">Reference proteome</keyword>
<evidence type="ECO:0000256" key="1">
    <source>
        <dbReference type="SAM" id="MobiDB-lite"/>
    </source>
</evidence>